<evidence type="ECO:0000313" key="1">
    <source>
        <dbReference type="EMBL" id="AFY82881.1"/>
    </source>
</evidence>
<protein>
    <submittedName>
        <fullName evidence="1">Uncharacterized protein</fullName>
    </submittedName>
</protein>
<proteinExistence type="predicted"/>
<gene>
    <name evidence="1" type="ORF">Oscil6304_3307</name>
</gene>
<keyword evidence="2" id="KW-1185">Reference proteome</keyword>
<name>K9TL63_9CYAN</name>
<dbReference type="Proteomes" id="UP000010367">
    <property type="component" value="Chromosome"/>
</dbReference>
<reference evidence="1 2" key="1">
    <citation type="submission" date="2012-06" db="EMBL/GenBank/DDBJ databases">
        <title>Finished chromosome of genome of Oscillatoria acuminata PCC 6304.</title>
        <authorList>
            <consortium name="US DOE Joint Genome Institute"/>
            <person name="Gugger M."/>
            <person name="Coursin T."/>
            <person name="Rippka R."/>
            <person name="Tandeau De Marsac N."/>
            <person name="Huntemann M."/>
            <person name="Wei C.-L."/>
            <person name="Han J."/>
            <person name="Detter J.C."/>
            <person name="Han C."/>
            <person name="Tapia R."/>
            <person name="Davenport K."/>
            <person name="Daligault H."/>
            <person name="Erkkila T."/>
            <person name="Gu W."/>
            <person name="Munk A.C.C."/>
            <person name="Teshima H."/>
            <person name="Xu Y."/>
            <person name="Chain P."/>
            <person name="Chen A."/>
            <person name="Krypides N."/>
            <person name="Mavromatis K."/>
            <person name="Markowitz V."/>
            <person name="Szeto E."/>
            <person name="Ivanova N."/>
            <person name="Mikhailova N."/>
            <person name="Ovchinnikova G."/>
            <person name="Pagani I."/>
            <person name="Pati A."/>
            <person name="Goodwin L."/>
            <person name="Peters L."/>
            <person name="Pitluck S."/>
            <person name="Woyke T."/>
            <person name="Kerfeld C."/>
        </authorList>
    </citation>
    <scope>NUCLEOTIDE SEQUENCE [LARGE SCALE GENOMIC DNA]</scope>
    <source>
        <strain evidence="1 2">PCC 6304</strain>
    </source>
</reference>
<dbReference type="KEGG" id="oac:Oscil6304_3307"/>
<dbReference type="EMBL" id="CP003607">
    <property type="protein sequence ID" value="AFY82881.1"/>
    <property type="molecule type" value="Genomic_DNA"/>
</dbReference>
<organism evidence="1 2">
    <name type="scientific">Oscillatoria acuminata PCC 6304</name>
    <dbReference type="NCBI Taxonomy" id="56110"/>
    <lineage>
        <taxon>Bacteria</taxon>
        <taxon>Bacillati</taxon>
        <taxon>Cyanobacteriota</taxon>
        <taxon>Cyanophyceae</taxon>
        <taxon>Oscillatoriophycideae</taxon>
        <taxon>Oscillatoriales</taxon>
        <taxon>Oscillatoriaceae</taxon>
        <taxon>Oscillatoria</taxon>
    </lineage>
</organism>
<dbReference type="STRING" id="56110.Oscil6304_3307"/>
<evidence type="ECO:0000313" key="2">
    <source>
        <dbReference type="Proteomes" id="UP000010367"/>
    </source>
</evidence>
<dbReference type="InParanoid" id="K9TL63"/>
<dbReference type="HOGENOM" id="CLU_3346678_0_0_3"/>
<accession>K9TL63</accession>
<dbReference type="AlphaFoldDB" id="K9TL63"/>
<sequence>MVMTHRLHKLKTTEDLTEDLTEDFKAIYSKTSEDPED</sequence>